<evidence type="ECO:0000313" key="1">
    <source>
        <dbReference type="EMBL" id="KAA4629915.1"/>
    </source>
</evidence>
<dbReference type="EMBL" id="QSBI01000009">
    <property type="protein sequence ID" value="RGX10638.1"/>
    <property type="molecule type" value="Genomic_DNA"/>
</dbReference>
<proteinExistence type="predicted"/>
<gene>
    <name evidence="2" type="ORF">DWV35_09360</name>
    <name evidence="1" type="ORF">F3B90_03340</name>
</gene>
<evidence type="ECO:0000313" key="4">
    <source>
        <dbReference type="Proteomes" id="UP000424805"/>
    </source>
</evidence>
<dbReference type="Proteomes" id="UP000424805">
    <property type="component" value="Unassembled WGS sequence"/>
</dbReference>
<sequence>MLLRYIKNILVTLLHRKYAKINKINIDQTITIWAGQYGYENGIRTSNLPDKVHLITGIVINFNTNPYYQQMMNGYYLMATHDKQTNDKNKY</sequence>
<dbReference type="EMBL" id="VWFP01000002">
    <property type="protein sequence ID" value="KAA4629915.1"/>
    <property type="molecule type" value="Genomic_DNA"/>
</dbReference>
<reference evidence="1 4" key="2">
    <citation type="journal article" date="2019" name="Nat. Med.">
        <title>A library of human gut bacterial isolates paired with longitudinal multiomics data enables mechanistic microbiome research.</title>
        <authorList>
            <person name="Poyet M."/>
            <person name="Groussin M."/>
            <person name="Gibbons S.M."/>
            <person name="Avila-Pacheco J."/>
            <person name="Jiang X."/>
            <person name="Kearney S.M."/>
            <person name="Perrotta A.R."/>
            <person name="Berdy B."/>
            <person name="Zhao S."/>
            <person name="Lieberman T.D."/>
            <person name="Swanson P.K."/>
            <person name="Smith M."/>
            <person name="Roesemann S."/>
            <person name="Alexander J.E."/>
            <person name="Rich S.A."/>
            <person name="Livny J."/>
            <person name="Vlamakis H."/>
            <person name="Clish C."/>
            <person name="Bullock K."/>
            <person name="Deik A."/>
            <person name="Scott J."/>
            <person name="Pierce K.A."/>
            <person name="Xavier R.J."/>
            <person name="Alm E.J."/>
        </authorList>
    </citation>
    <scope>NUCLEOTIDE SEQUENCE [LARGE SCALE GENOMIC DNA]</scope>
    <source>
        <strain evidence="1 4">BIOML-A15</strain>
    </source>
</reference>
<dbReference type="InterPro" id="IPR032342">
    <property type="entry name" value="DUF4861"/>
</dbReference>
<comment type="caution">
    <text evidence="2">The sequence shown here is derived from an EMBL/GenBank/DDBJ whole genome shotgun (WGS) entry which is preliminary data.</text>
</comment>
<evidence type="ECO:0000313" key="2">
    <source>
        <dbReference type="EMBL" id="RGX10638.1"/>
    </source>
</evidence>
<evidence type="ECO:0000313" key="3">
    <source>
        <dbReference type="Proteomes" id="UP000286031"/>
    </source>
</evidence>
<dbReference type="Pfam" id="PF16153">
    <property type="entry name" value="DUF4861"/>
    <property type="match status" value="1"/>
</dbReference>
<dbReference type="AlphaFoldDB" id="A0A413ESP2"/>
<protein>
    <submittedName>
        <fullName evidence="2">DUF4861 domain-containing protein</fullName>
    </submittedName>
</protein>
<dbReference type="Proteomes" id="UP000286031">
    <property type="component" value="Unassembled WGS sequence"/>
</dbReference>
<reference evidence="2 3" key="1">
    <citation type="submission" date="2018-08" db="EMBL/GenBank/DDBJ databases">
        <title>A genome reference for cultivated species of the human gut microbiota.</title>
        <authorList>
            <person name="Zou Y."/>
            <person name="Xue W."/>
            <person name="Luo G."/>
        </authorList>
    </citation>
    <scope>NUCLEOTIDE SEQUENCE [LARGE SCALE GENOMIC DNA]</scope>
    <source>
        <strain evidence="2 3">AF04-46</strain>
    </source>
</reference>
<organism evidence="2 3">
    <name type="scientific">Bacteroides ovatus</name>
    <dbReference type="NCBI Taxonomy" id="28116"/>
    <lineage>
        <taxon>Bacteria</taxon>
        <taxon>Pseudomonadati</taxon>
        <taxon>Bacteroidota</taxon>
        <taxon>Bacteroidia</taxon>
        <taxon>Bacteroidales</taxon>
        <taxon>Bacteroidaceae</taxon>
        <taxon>Bacteroides</taxon>
    </lineage>
</organism>
<name>A0A413ESP2_BACOV</name>
<accession>A0A413ESP2</accession>